<comment type="caution">
    <text evidence="2">The sequence shown here is derived from an EMBL/GenBank/DDBJ whole genome shotgun (WGS) entry which is preliminary data.</text>
</comment>
<evidence type="ECO:0000313" key="2">
    <source>
        <dbReference type="EMBL" id="MPC71056.1"/>
    </source>
</evidence>
<dbReference type="Proteomes" id="UP000324222">
    <property type="component" value="Unassembled WGS sequence"/>
</dbReference>
<gene>
    <name evidence="2" type="ORF">E2C01_065323</name>
</gene>
<reference evidence="2 3" key="1">
    <citation type="submission" date="2019-05" db="EMBL/GenBank/DDBJ databases">
        <title>Another draft genome of Portunus trituberculatus and its Hox gene families provides insights of decapod evolution.</title>
        <authorList>
            <person name="Jeong J.-H."/>
            <person name="Song I."/>
            <person name="Kim S."/>
            <person name="Choi T."/>
            <person name="Kim D."/>
            <person name="Ryu S."/>
            <person name="Kim W."/>
        </authorList>
    </citation>
    <scope>NUCLEOTIDE SEQUENCE [LARGE SCALE GENOMIC DNA]</scope>
    <source>
        <tissue evidence="2">Muscle</tissue>
    </source>
</reference>
<evidence type="ECO:0000313" key="3">
    <source>
        <dbReference type="Proteomes" id="UP000324222"/>
    </source>
</evidence>
<organism evidence="2 3">
    <name type="scientific">Portunus trituberculatus</name>
    <name type="common">Swimming crab</name>
    <name type="synonym">Neptunus trituberculatus</name>
    <dbReference type="NCBI Taxonomy" id="210409"/>
    <lineage>
        <taxon>Eukaryota</taxon>
        <taxon>Metazoa</taxon>
        <taxon>Ecdysozoa</taxon>
        <taxon>Arthropoda</taxon>
        <taxon>Crustacea</taxon>
        <taxon>Multicrustacea</taxon>
        <taxon>Malacostraca</taxon>
        <taxon>Eumalacostraca</taxon>
        <taxon>Eucarida</taxon>
        <taxon>Decapoda</taxon>
        <taxon>Pleocyemata</taxon>
        <taxon>Brachyura</taxon>
        <taxon>Eubrachyura</taxon>
        <taxon>Portunoidea</taxon>
        <taxon>Portunidae</taxon>
        <taxon>Portuninae</taxon>
        <taxon>Portunus</taxon>
    </lineage>
</organism>
<protein>
    <submittedName>
        <fullName evidence="2">Uncharacterized protein</fullName>
    </submittedName>
</protein>
<evidence type="ECO:0000256" key="1">
    <source>
        <dbReference type="SAM" id="MobiDB-lite"/>
    </source>
</evidence>
<proteinExistence type="predicted"/>
<feature type="compositionally biased region" description="Low complexity" evidence="1">
    <location>
        <begin position="26"/>
        <end position="38"/>
    </location>
</feature>
<name>A0A5B7HM98_PORTR</name>
<feature type="region of interest" description="Disordered" evidence="1">
    <location>
        <begin position="24"/>
        <end position="46"/>
    </location>
</feature>
<keyword evidence="3" id="KW-1185">Reference proteome</keyword>
<dbReference type="EMBL" id="VSRR010032216">
    <property type="protein sequence ID" value="MPC71056.1"/>
    <property type="molecule type" value="Genomic_DNA"/>
</dbReference>
<sequence>MIERTAAMIVSVCVMLHRPTKAQVKASAPHPHALHPAPVTSQSTECSSLGSINSVHAKPPPSREGCCYTRPLPPWLTRTAMTLSGQETNSRSRILLSR</sequence>
<dbReference type="AlphaFoldDB" id="A0A5B7HM98"/>
<accession>A0A5B7HM98</accession>